<gene>
    <name evidence="4" type="ORF">NDI54_02605</name>
</gene>
<dbReference type="Gene3D" id="2.30.29.80">
    <property type="match status" value="1"/>
</dbReference>
<feature type="region of interest" description="Disordered" evidence="1">
    <location>
        <begin position="73"/>
        <end position="131"/>
    </location>
</feature>
<protein>
    <submittedName>
        <fullName evidence="4">DUF1508 domain-containing protein</fullName>
    </submittedName>
</protein>
<evidence type="ECO:0000313" key="4">
    <source>
        <dbReference type="EMBL" id="MDS0220236.1"/>
    </source>
</evidence>
<dbReference type="EMBL" id="JAMQOM010000001">
    <property type="protein sequence ID" value="MDS0220236.1"/>
    <property type="molecule type" value="Genomic_DNA"/>
</dbReference>
<accession>A0AAE4JHM1</accession>
<feature type="domain" description="Amphi-Trp" evidence="3">
    <location>
        <begin position="5"/>
        <end position="79"/>
    </location>
</feature>
<reference evidence="4 5" key="1">
    <citation type="submission" date="2022-06" db="EMBL/GenBank/DDBJ databases">
        <title>Haloarcula sp. a new haloarchaeum isolate from saline soil.</title>
        <authorList>
            <person name="Strakova D."/>
            <person name="Galisteo C."/>
            <person name="Sanchez-Porro C."/>
            <person name="Ventosa A."/>
        </authorList>
    </citation>
    <scope>NUCLEOTIDE SEQUENCE [LARGE SCALE GENOMIC DNA]</scope>
    <source>
        <strain evidence="4 5">S1AR25-5A</strain>
    </source>
</reference>
<dbReference type="SUPFAM" id="SSF160113">
    <property type="entry name" value="YegP-like"/>
    <property type="match status" value="1"/>
</dbReference>
<dbReference type="Pfam" id="PF20068">
    <property type="entry name" value="Amphi-Trp"/>
    <property type="match status" value="1"/>
</dbReference>
<dbReference type="Proteomes" id="UP001253439">
    <property type="component" value="Unassembled WGS sequence"/>
</dbReference>
<dbReference type="InterPro" id="IPR010879">
    <property type="entry name" value="DUF1508"/>
</dbReference>
<feature type="domain" description="DUF1508" evidence="2">
    <location>
        <begin position="158"/>
        <end position="205"/>
    </location>
</feature>
<dbReference type="NCBIfam" id="TIGR04354">
    <property type="entry name" value="amphi-Trp"/>
    <property type="match status" value="1"/>
</dbReference>
<evidence type="ECO:0000259" key="2">
    <source>
        <dbReference type="Pfam" id="PF07411"/>
    </source>
</evidence>
<evidence type="ECO:0000259" key="3">
    <source>
        <dbReference type="Pfam" id="PF20068"/>
    </source>
</evidence>
<name>A0AAE4JHM1_9EURY</name>
<organism evidence="4 5">
    <name type="scientific">Haloarcula terrestris</name>
    <dbReference type="NCBI Taxonomy" id="2950533"/>
    <lineage>
        <taxon>Archaea</taxon>
        <taxon>Methanobacteriati</taxon>
        <taxon>Methanobacteriota</taxon>
        <taxon>Stenosarchaea group</taxon>
        <taxon>Halobacteria</taxon>
        <taxon>Halobacteriales</taxon>
        <taxon>Haloarculaceae</taxon>
        <taxon>Haloarcula</taxon>
    </lineage>
</organism>
<proteinExistence type="predicted"/>
<sequence>MSQDEYETELTGSRADIAAAIHGVADGVLAGAIRLNGGGDSITVDTPDSLSLEIELESDDDEVSLELELEWSAAAVDTAEEQPGSDADVAPDTAASGPADTDRPPETTTDRSAAAGDRESETNADSLPDAAVPAVAATAAAAADASQSLARFEVFRDRREEWRWRLRHHNGNVIATSGEGYTRKHNAWKGLRSVMANSSNAAVVEESTE</sequence>
<keyword evidence="5" id="KW-1185">Reference proteome</keyword>
<evidence type="ECO:0000313" key="5">
    <source>
        <dbReference type="Proteomes" id="UP001253439"/>
    </source>
</evidence>
<dbReference type="AlphaFoldDB" id="A0AAE4JHM1"/>
<evidence type="ECO:0000256" key="1">
    <source>
        <dbReference type="SAM" id="MobiDB-lite"/>
    </source>
</evidence>
<comment type="caution">
    <text evidence="4">The sequence shown here is derived from an EMBL/GenBank/DDBJ whole genome shotgun (WGS) entry which is preliminary data.</text>
</comment>
<dbReference type="InterPro" id="IPR027598">
    <property type="entry name" value="Amphi-Trp_dom"/>
</dbReference>
<feature type="compositionally biased region" description="Basic and acidic residues" evidence="1">
    <location>
        <begin position="100"/>
        <end position="109"/>
    </location>
</feature>
<dbReference type="Pfam" id="PF07411">
    <property type="entry name" value="DUF1508"/>
    <property type="match status" value="1"/>
</dbReference>
<dbReference type="RefSeq" id="WP_310894926.1">
    <property type="nucleotide sequence ID" value="NZ_JAMQOM010000001.1"/>
</dbReference>
<dbReference type="InterPro" id="IPR036913">
    <property type="entry name" value="YegP-like_sf"/>
</dbReference>